<sequence>MPSPPVFKISYQVNSLINVYEREGWWPAILLRVDRHHSHKTHYVRFLLNGLEKWVRLLDVREHVVFLGRNRWRAGLLSDINR</sequence>
<organism evidence="1 2">
    <name type="scientific">Thalictrum thalictroides</name>
    <name type="common">Rue-anemone</name>
    <name type="synonym">Anemone thalictroides</name>
    <dbReference type="NCBI Taxonomy" id="46969"/>
    <lineage>
        <taxon>Eukaryota</taxon>
        <taxon>Viridiplantae</taxon>
        <taxon>Streptophyta</taxon>
        <taxon>Embryophyta</taxon>
        <taxon>Tracheophyta</taxon>
        <taxon>Spermatophyta</taxon>
        <taxon>Magnoliopsida</taxon>
        <taxon>Ranunculales</taxon>
        <taxon>Ranunculaceae</taxon>
        <taxon>Thalictroideae</taxon>
        <taxon>Thalictrum</taxon>
    </lineage>
</organism>
<proteinExistence type="predicted"/>
<evidence type="ECO:0000313" key="2">
    <source>
        <dbReference type="Proteomes" id="UP000554482"/>
    </source>
</evidence>
<dbReference type="EMBL" id="JABWDY010039542">
    <property type="protein sequence ID" value="KAF5178827.1"/>
    <property type="molecule type" value="Genomic_DNA"/>
</dbReference>
<reference evidence="1 2" key="1">
    <citation type="submission" date="2020-06" db="EMBL/GenBank/DDBJ databases">
        <title>Transcriptomic and genomic resources for Thalictrum thalictroides and T. hernandezii: Facilitating candidate gene discovery in an emerging model plant lineage.</title>
        <authorList>
            <person name="Arias T."/>
            <person name="Riano-Pachon D.M."/>
            <person name="Di Stilio V.S."/>
        </authorList>
    </citation>
    <scope>NUCLEOTIDE SEQUENCE [LARGE SCALE GENOMIC DNA]</scope>
    <source>
        <strain evidence="2">cv. WT478/WT964</strain>
        <tissue evidence="1">Leaves</tissue>
    </source>
</reference>
<accession>A0A7J6V1Y5</accession>
<feature type="non-terminal residue" evidence="1">
    <location>
        <position position="82"/>
    </location>
</feature>
<protein>
    <submittedName>
        <fullName evidence="1">Uncharacterized protein</fullName>
    </submittedName>
</protein>
<name>A0A7J6V1Y5_THATH</name>
<gene>
    <name evidence="1" type="ORF">FRX31_031586</name>
</gene>
<comment type="caution">
    <text evidence="1">The sequence shown here is derived from an EMBL/GenBank/DDBJ whole genome shotgun (WGS) entry which is preliminary data.</text>
</comment>
<dbReference type="Proteomes" id="UP000554482">
    <property type="component" value="Unassembled WGS sequence"/>
</dbReference>
<evidence type="ECO:0000313" key="1">
    <source>
        <dbReference type="EMBL" id="KAF5178827.1"/>
    </source>
</evidence>
<keyword evidence="2" id="KW-1185">Reference proteome</keyword>
<dbReference type="AlphaFoldDB" id="A0A7J6V1Y5"/>